<keyword evidence="2" id="KW-0732">Signal</keyword>
<gene>
    <name evidence="3" type="ORF">P8C59_001029</name>
</gene>
<dbReference type="PANTHER" id="PTHR34618:SF4">
    <property type="entry name" value="CAS1"/>
    <property type="match status" value="1"/>
</dbReference>
<dbReference type="InterPro" id="IPR021476">
    <property type="entry name" value="Egh16-like"/>
</dbReference>
<dbReference type="Proteomes" id="UP001217918">
    <property type="component" value="Unassembled WGS sequence"/>
</dbReference>
<dbReference type="EMBL" id="JAQQPM010000001">
    <property type="protein sequence ID" value="KAK2067273.1"/>
    <property type="molecule type" value="Genomic_DNA"/>
</dbReference>
<comment type="caution">
    <text evidence="3">The sequence shown here is derived from an EMBL/GenBank/DDBJ whole genome shotgun (WGS) entry which is preliminary data.</text>
</comment>
<evidence type="ECO:0000256" key="1">
    <source>
        <dbReference type="SAM" id="MobiDB-lite"/>
    </source>
</evidence>
<name>A0AAD9HXK1_9PEZI</name>
<reference evidence="3" key="1">
    <citation type="journal article" date="2023" name="Mol. Plant Microbe Interact.">
        <title>Elucidating the Obligate Nature and Biological Capacity of an Invasive Fungal Corn Pathogen.</title>
        <authorList>
            <person name="MacCready J.S."/>
            <person name="Roggenkamp E.M."/>
            <person name="Gdanetz K."/>
            <person name="Chilvers M.I."/>
        </authorList>
    </citation>
    <scope>NUCLEOTIDE SEQUENCE</scope>
    <source>
        <strain evidence="3">PM02</strain>
    </source>
</reference>
<evidence type="ECO:0000313" key="3">
    <source>
        <dbReference type="EMBL" id="KAK2067273.1"/>
    </source>
</evidence>
<keyword evidence="4" id="KW-1185">Reference proteome</keyword>
<evidence type="ECO:0000256" key="2">
    <source>
        <dbReference type="SAM" id="SignalP"/>
    </source>
</evidence>
<evidence type="ECO:0008006" key="5">
    <source>
        <dbReference type="Google" id="ProtNLM"/>
    </source>
</evidence>
<proteinExistence type="predicted"/>
<protein>
    <recommendedName>
        <fullName evidence="5">GEgh 16 protein</fullName>
    </recommendedName>
</protein>
<sequence length="260" mass="26315">MYSINLILALSAASAVNAHMKVTLANGNLGGSMPALAIQDGVPRFGKNDATEVDTTVFGGNPTKPTSSGLGKTNAQGKITVDNMLKAAMAMGGGTIPTVSSTGGHVNGTIRVVTSDGAPNNEKGEVFAVIDTTGQGNFKDSAVLMAQTNGVGKKGNVVQRSLFRAYILTLRTLGIRRRATNVGADLSFSVKIPDGTTCTGTDAKSGASNFCVLKIANDNAAGPFGGSVVFAVSNGGTSGATSPTTGGGAQTRRRRADFKA</sequence>
<dbReference type="AlphaFoldDB" id="A0AAD9HXK1"/>
<dbReference type="Pfam" id="PF11327">
    <property type="entry name" value="Egh16-like"/>
    <property type="match status" value="1"/>
</dbReference>
<feature type="signal peptide" evidence="2">
    <location>
        <begin position="1"/>
        <end position="18"/>
    </location>
</feature>
<dbReference type="PANTHER" id="PTHR34618">
    <property type="entry name" value="SURFACE PROTEIN MAS1, PUTATIVE-RELATED"/>
    <property type="match status" value="1"/>
</dbReference>
<feature type="compositionally biased region" description="Basic residues" evidence="1">
    <location>
        <begin position="251"/>
        <end position="260"/>
    </location>
</feature>
<feature type="chain" id="PRO_5042282456" description="GEgh 16 protein" evidence="2">
    <location>
        <begin position="19"/>
        <end position="260"/>
    </location>
</feature>
<accession>A0AAD9HXK1</accession>
<feature type="region of interest" description="Disordered" evidence="1">
    <location>
        <begin position="237"/>
        <end position="260"/>
    </location>
</feature>
<organism evidence="3 4">
    <name type="scientific">Phyllachora maydis</name>
    <dbReference type="NCBI Taxonomy" id="1825666"/>
    <lineage>
        <taxon>Eukaryota</taxon>
        <taxon>Fungi</taxon>
        <taxon>Dikarya</taxon>
        <taxon>Ascomycota</taxon>
        <taxon>Pezizomycotina</taxon>
        <taxon>Sordariomycetes</taxon>
        <taxon>Sordariomycetidae</taxon>
        <taxon>Phyllachorales</taxon>
        <taxon>Phyllachoraceae</taxon>
        <taxon>Phyllachora</taxon>
    </lineage>
</organism>
<evidence type="ECO:0000313" key="4">
    <source>
        <dbReference type="Proteomes" id="UP001217918"/>
    </source>
</evidence>